<dbReference type="InterPro" id="IPR015366">
    <property type="entry name" value="S53_propep"/>
</dbReference>
<evidence type="ECO:0000256" key="11">
    <source>
        <dbReference type="PROSITE-ProRule" id="PRU01032"/>
    </source>
</evidence>
<protein>
    <recommendedName>
        <fullName evidence="4">tripeptidyl-peptidase II</fullName>
        <ecNumber evidence="4">3.4.14.10</ecNumber>
    </recommendedName>
</protein>
<dbReference type="Proteomes" id="UP001600888">
    <property type="component" value="Unassembled WGS sequence"/>
</dbReference>
<feature type="active site" description="Charge relay system" evidence="11">
    <location>
        <position position="278"/>
    </location>
</feature>
<feature type="binding site" evidence="11">
    <location>
        <position position="589"/>
    </location>
    <ligand>
        <name>Ca(2+)</name>
        <dbReference type="ChEBI" id="CHEBI:29108"/>
    </ligand>
</feature>
<sequence length="616" mass="65907">MFVFVLLAGIVSARVFDLPGIPKGWEHVGPASPDETIQLRLALRQQGELALEAAVLERSDPGTANYGIHLSREELQSYTAPSECTETNVAQWLRAKNVTHSIEADWITLRTTVDVANDLFNASFGWFRREGTGAEKVNAARELKLRSLSYSIPDDLTQHVDTVQPVTRFGDVKAMGSAIATAVEFFNASSNSTVFVRGNCDSYETPGCLKQLLPGSFESETAHGRIGFASFLGQSARYGDLEEFIRELAPHSVGLNFSFTEINGGVHFDDHDTTPSMEANLDVAVIMGWVHPIPIHEYIVGGYGYVSHQSSEILFLHGPRVNKSVHFRDQQATVDNSSTTGSNEPYLELLEYLLALNDTDLPTVLSISYGEEEQSVPEDYARKVCNLFMQLGARGVSVIFASGDYGPGDSCTTSNDTDESSTYFQPVFPATCPWVTAIGATANRDDMVGASFSSGGFSLYFDRPAYQDASVPAYVAGLGGVYAAYFNSSKRAFPDAATIGVNYAVVDQGGHYLVNGTSASAATFAGQVALLNAARLSSNLTALGFLNPLLYNHSASIFSDVTGGSSVGCVGNSAFGAQGASWNATDGWDPVTGLGVLNFTSLKAMVAPDATSDVGS</sequence>
<evidence type="ECO:0000256" key="6">
    <source>
        <dbReference type="ARBA" id="ARBA00022723"/>
    </source>
</evidence>
<evidence type="ECO:0000313" key="14">
    <source>
        <dbReference type="Proteomes" id="UP001600888"/>
    </source>
</evidence>
<evidence type="ECO:0000256" key="7">
    <source>
        <dbReference type="ARBA" id="ARBA00022801"/>
    </source>
</evidence>
<dbReference type="PROSITE" id="PS51695">
    <property type="entry name" value="SEDOLISIN"/>
    <property type="match status" value="1"/>
</dbReference>
<keyword evidence="8 11" id="KW-0720">Serine protease</keyword>
<evidence type="ECO:0000256" key="8">
    <source>
        <dbReference type="ARBA" id="ARBA00022825"/>
    </source>
</evidence>
<dbReference type="SUPFAM" id="SSF54897">
    <property type="entry name" value="Protease propeptides/inhibitors"/>
    <property type="match status" value="1"/>
</dbReference>
<dbReference type="EMBL" id="JBAWTH010000093">
    <property type="protein sequence ID" value="KAL2277842.1"/>
    <property type="molecule type" value="Genomic_DNA"/>
</dbReference>
<dbReference type="EC" id="3.4.14.10" evidence="4"/>
<dbReference type="InterPro" id="IPR030400">
    <property type="entry name" value="Sedolisin_dom"/>
</dbReference>
<dbReference type="CDD" id="cd04056">
    <property type="entry name" value="Peptidases_S53"/>
    <property type="match status" value="1"/>
</dbReference>
<dbReference type="Gene3D" id="3.40.50.200">
    <property type="entry name" value="Peptidase S8/S53 domain"/>
    <property type="match status" value="1"/>
</dbReference>
<keyword evidence="9 11" id="KW-0106">Calcium</keyword>
<feature type="active site" description="Charge relay system" evidence="11">
    <location>
        <position position="518"/>
    </location>
</feature>
<gene>
    <name evidence="13" type="ORF">FJTKL_15132</name>
</gene>
<reference evidence="13 14" key="1">
    <citation type="submission" date="2024-03" db="EMBL/GenBank/DDBJ databases">
        <title>A high-quality draft genome sequence of Diaporthe vaccinii, a causative agent of upright dieback and viscid rot disease in cranberry plants.</title>
        <authorList>
            <person name="Sarrasin M."/>
            <person name="Lang B.F."/>
            <person name="Burger G."/>
        </authorList>
    </citation>
    <scope>NUCLEOTIDE SEQUENCE [LARGE SCALE GENOMIC DNA]</scope>
    <source>
        <strain evidence="13 14">IS7</strain>
    </source>
</reference>
<comment type="cofactor">
    <cofactor evidence="11">
        <name>Ca(2+)</name>
        <dbReference type="ChEBI" id="CHEBI:29108"/>
    </cofactor>
    <text evidence="11">Binds 1 Ca(2+) ion per subunit.</text>
</comment>
<comment type="subcellular location">
    <subcellularLocation>
        <location evidence="3">Secreted</location>
        <location evidence="3">Extracellular space</location>
    </subcellularLocation>
</comment>
<evidence type="ECO:0000256" key="10">
    <source>
        <dbReference type="ARBA" id="ARBA00023145"/>
    </source>
</evidence>
<evidence type="ECO:0000256" key="5">
    <source>
        <dbReference type="ARBA" id="ARBA00022670"/>
    </source>
</evidence>
<feature type="binding site" evidence="11">
    <location>
        <position position="560"/>
    </location>
    <ligand>
        <name>Ca(2+)</name>
        <dbReference type="ChEBI" id="CHEBI:29108"/>
    </ligand>
</feature>
<evidence type="ECO:0000256" key="4">
    <source>
        <dbReference type="ARBA" id="ARBA00012462"/>
    </source>
</evidence>
<evidence type="ECO:0000256" key="2">
    <source>
        <dbReference type="ARBA" id="ARBA00002451"/>
    </source>
</evidence>
<comment type="catalytic activity">
    <reaction evidence="1">
        <text>Release of an N-terminal tripeptide from a polypeptide.</text>
        <dbReference type="EC" id="3.4.14.10"/>
    </reaction>
</comment>
<accession>A0ABR4E5Z4</accession>
<feature type="binding site" evidence="11">
    <location>
        <position position="587"/>
    </location>
    <ligand>
        <name>Ca(2+)</name>
        <dbReference type="ChEBI" id="CHEBI:29108"/>
    </ligand>
</feature>
<name>A0ABR4E5Z4_9PEZI</name>
<dbReference type="PANTHER" id="PTHR14218">
    <property type="entry name" value="PROTEASE S8 TRIPEPTIDYL PEPTIDASE I CLN2"/>
    <property type="match status" value="1"/>
</dbReference>
<evidence type="ECO:0000256" key="3">
    <source>
        <dbReference type="ARBA" id="ARBA00004239"/>
    </source>
</evidence>
<keyword evidence="7 11" id="KW-0378">Hydrolase</keyword>
<evidence type="ECO:0000259" key="12">
    <source>
        <dbReference type="PROSITE" id="PS51695"/>
    </source>
</evidence>
<evidence type="ECO:0000256" key="9">
    <source>
        <dbReference type="ARBA" id="ARBA00022837"/>
    </source>
</evidence>
<organism evidence="13 14">
    <name type="scientific">Diaporthe vaccinii</name>
    <dbReference type="NCBI Taxonomy" id="105482"/>
    <lineage>
        <taxon>Eukaryota</taxon>
        <taxon>Fungi</taxon>
        <taxon>Dikarya</taxon>
        <taxon>Ascomycota</taxon>
        <taxon>Pezizomycotina</taxon>
        <taxon>Sordariomycetes</taxon>
        <taxon>Sordariomycetidae</taxon>
        <taxon>Diaporthales</taxon>
        <taxon>Diaporthaceae</taxon>
        <taxon>Diaporthe</taxon>
        <taxon>Diaporthe eres species complex</taxon>
    </lineage>
</organism>
<dbReference type="Pfam" id="PF09286">
    <property type="entry name" value="Pro-kuma_activ"/>
    <property type="match status" value="1"/>
</dbReference>
<dbReference type="PANTHER" id="PTHR14218:SF15">
    <property type="entry name" value="TRIPEPTIDYL-PEPTIDASE 1"/>
    <property type="match status" value="1"/>
</dbReference>
<dbReference type="CDD" id="cd11377">
    <property type="entry name" value="Pro-peptidase_S53"/>
    <property type="match status" value="1"/>
</dbReference>
<dbReference type="SMART" id="SM00944">
    <property type="entry name" value="Pro-kuma_activ"/>
    <property type="match status" value="1"/>
</dbReference>
<keyword evidence="10" id="KW-0865">Zymogen</keyword>
<evidence type="ECO:0000313" key="13">
    <source>
        <dbReference type="EMBL" id="KAL2277842.1"/>
    </source>
</evidence>
<dbReference type="Pfam" id="PF00082">
    <property type="entry name" value="Peptidase_S8"/>
    <property type="match status" value="1"/>
</dbReference>
<dbReference type="InterPro" id="IPR000209">
    <property type="entry name" value="Peptidase_S8/S53_dom"/>
</dbReference>
<dbReference type="SUPFAM" id="SSF52743">
    <property type="entry name" value="Subtilisin-like"/>
    <property type="match status" value="1"/>
</dbReference>
<dbReference type="InterPro" id="IPR050819">
    <property type="entry name" value="Tripeptidyl-peptidase_I"/>
</dbReference>
<comment type="function">
    <text evidence="2">Secreted tripeptidyl-peptidase which degrades proteins at acidic pHs and is involved in virulence.</text>
</comment>
<dbReference type="InterPro" id="IPR036852">
    <property type="entry name" value="Peptidase_S8/S53_dom_sf"/>
</dbReference>
<feature type="domain" description="Peptidase S53" evidence="12">
    <location>
        <begin position="203"/>
        <end position="609"/>
    </location>
</feature>
<evidence type="ECO:0000256" key="1">
    <source>
        <dbReference type="ARBA" id="ARBA00001910"/>
    </source>
</evidence>
<feature type="binding site" evidence="11">
    <location>
        <position position="561"/>
    </location>
    <ligand>
        <name>Ca(2+)</name>
        <dbReference type="ChEBI" id="CHEBI:29108"/>
    </ligand>
</feature>
<proteinExistence type="predicted"/>
<feature type="active site" description="Charge relay system" evidence="11">
    <location>
        <position position="282"/>
    </location>
</feature>
<keyword evidence="14" id="KW-1185">Reference proteome</keyword>
<comment type="caution">
    <text evidence="13">The sequence shown here is derived from an EMBL/GenBank/DDBJ whole genome shotgun (WGS) entry which is preliminary data.</text>
</comment>
<keyword evidence="5 11" id="KW-0645">Protease</keyword>
<keyword evidence="6 11" id="KW-0479">Metal-binding</keyword>